<feature type="transmembrane region" description="Helical" evidence="2">
    <location>
        <begin position="181"/>
        <end position="200"/>
    </location>
</feature>
<comment type="caution">
    <text evidence="3">The sequence shown here is derived from an EMBL/GenBank/DDBJ whole genome shotgun (WGS) entry which is preliminary data.</text>
</comment>
<feature type="region of interest" description="Disordered" evidence="1">
    <location>
        <begin position="338"/>
        <end position="365"/>
    </location>
</feature>
<name>A0AAD7H909_9AGAR</name>
<reference evidence="3" key="1">
    <citation type="submission" date="2023-03" db="EMBL/GenBank/DDBJ databases">
        <title>Massive genome expansion in bonnet fungi (Mycena s.s.) driven by repeated elements and novel gene families across ecological guilds.</title>
        <authorList>
            <consortium name="Lawrence Berkeley National Laboratory"/>
            <person name="Harder C.B."/>
            <person name="Miyauchi S."/>
            <person name="Viragh M."/>
            <person name="Kuo A."/>
            <person name="Thoen E."/>
            <person name="Andreopoulos B."/>
            <person name="Lu D."/>
            <person name="Skrede I."/>
            <person name="Drula E."/>
            <person name="Henrissat B."/>
            <person name="Morin E."/>
            <person name="Kohler A."/>
            <person name="Barry K."/>
            <person name="LaButti K."/>
            <person name="Morin E."/>
            <person name="Salamov A."/>
            <person name="Lipzen A."/>
            <person name="Mereny Z."/>
            <person name="Hegedus B."/>
            <person name="Baldrian P."/>
            <person name="Stursova M."/>
            <person name="Weitz H."/>
            <person name="Taylor A."/>
            <person name="Grigoriev I.V."/>
            <person name="Nagy L.G."/>
            <person name="Martin F."/>
            <person name="Kauserud H."/>
        </authorList>
    </citation>
    <scope>NUCLEOTIDE SEQUENCE</scope>
    <source>
        <strain evidence="3">CBHHK182m</strain>
    </source>
</reference>
<feature type="transmembrane region" description="Helical" evidence="2">
    <location>
        <begin position="54"/>
        <end position="73"/>
    </location>
</feature>
<feature type="transmembrane region" description="Helical" evidence="2">
    <location>
        <begin position="221"/>
        <end position="240"/>
    </location>
</feature>
<feature type="transmembrane region" description="Helical" evidence="2">
    <location>
        <begin position="24"/>
        <end position="42"/>
    </location>
</feature>
<evidence type="ECO:0000256" key="2">
    <source>
        <dbReference type="SAM" id="Phobius"/>
    </source>
</evidence>
<feature type="transmembrane region" description="Helical" evidence="2">
    <location>
        <begin position="260"/>
        <end position="280"/>
    </location>
</feature>
<evidence type="ECO:0000313" key="4">
    <source>
        <dbReference type="Proteomes" id="UP001215598"/>
    </source>
</evidence>
<proteinExistence type="predicted"/>
<dbReference type="AlphaFoldDB" id="A0AAD7H909"/>
<accession>A0AAD7H909</accession>
<evidence type="ECO:0000313" key="3">
    <source>
        <dbReference type="EMBL" id="KAJ7715393.1"/>
    </source>
</evidence>
<dbReference type="Proteomes" id="UP001215598">
    <property type="component" value="Unassembled WGS sequence"/>
</dbReference>
<keyword evidence="2" id="KW-0812">Transmembrane</keyword>
<sequence>MSSPEEIVLSYGQSLYRDFVPHNVGYAFYGIYLVIFAIYFWTTVQRPMPSVASRLLFCAMLLLFLSTTAQYAADMLLSLEQMEAYLTWISVPLANRRTVWLQTHAALYKTQRWPTAFNFVISDLIVIWRASVIFSLSRWIQVSLWSVGLADVGVWLCAASITSRDAIERSQNPSIDETFNTVANCMSLATNLVGTVAIGVKAWNQRRFMKQHAIWGTNVSRLLLLLVETGAFWAMIQLAFSLLQQINDGENAQLDLATAVVARITTYLAAILPTATLIIARSQRSVDYVFKFSHPVATYISTNHDPERLNGETGTHPLSSIRMSNIHFAEVGNAEWDPKRASSLDTQRPGAPEPYILPPNFRGEP</sequence>
<protein>
    <submittedName>
        <fullName evidence="3">Uncharacterized protein</fullName>
    </submittedName>
</protein>
<feature type="transmembrane region" description="Helical" evidence="2">
    <location>
        <begin position="143"/>
        <end position="161"/>
    </location>
</feature>
<dbReference type="EMBL" id="JARKIB010000309">
    <property type="protein sequence ID" value="KAJ7715393.1"/>
    <property type="molecule type" value="Genomic_DNA"/>
</dbReference>
<organism evidence="3 4">
    <name type="scientific">Mycena metata</name>
    <dbReference type="NCBI Taxonomy" id="1033252"/>
    <lineage>
        <taxon>Eukaryota</taxon>
        <taxon>Fungi</taxon>
        <taxon>Dikarya</taxon>
        <taxon>Basidiomycota</taxon>
        <taxon>Agaricomycotina</taxon>
        <taxon>Agaricomycetes</taxon>
        <taxon>Agaricomycetidae</taxon>
        <taxon>Agaricales</taxon>
        <taxon>Marasmiineae</taxon>
        <taxon>Mycenaceae</taxon>
        <taxon>Mycena</taxon>
    </lineage>
</organism>
<gene>
    <name evidence="3" type="ORF">B0H16DRAFT_1616305</name>
</gene>
<feature type="transmembrane region" description="Helical" evidence="2">
    <location>
        <begin position="116"/>
        <end position="136"/>
    </location>
</feature>
<keyword evidence="2" id="KW-0472">Membrane</keyword>
<keyword evidence="2" id="KW-1133">Transmembrane helix</keyword>
<keyword evidence="4" id="KW-1185">Reference proteome</keyword>
<evidence type="ECO:0000256" key="1">
    <source>
        <dbReference type="SAM" id="MobiDB-lite"/>
    </source>
</evidence>